<gene>
    <name evidence="3" type="ORF">Pfra01_001807300</name>
</gene>
<feature type="domain" description="Retrovirus-related Pol polyprotein from transposon TNT 1-94-like beta-barrel" evidence="2">
    <location>
        <begin position="45"/>
        <end position="114"/>
    </location>
</feature>
<dbReference type="AlphaFoldDB" id="A0A9W7CY73"/>
<evidence type="ECO:0000259" key="2">
    <source>
        <dbReference type="Pfam" id="PF22936"/>
    </source>
</evidence>
<protein>
    <submittedName>
        <fullName evidence="3">Unnamed protein product</fullName>
    </submittedName>
</protein>
<reference evidence="3" key="1">
    <citation type="submission" date="2023-04" db="EMBL/GenBank/DDBJ databases">
        <title>Phytophthora fragariaefolia NBRC 109709.</title>
        <authorList>
            <person name="Ichikawa N."/>
            <person name="Sato H."/>
            <person name="Tonouchi N."/>
        </authorList>
    </citation>
    <scope>NUCLEOTIDE SEQUENCE</scope>
    <source>
        <strain evidence="3">NBRC 109709</strain>
    </source>
</reference>
<evidence type="ECO:0000313" key="3">
    <source>
        <dbReference type="EMBL" id="GMF47622.1"/>
    </source>
</evidence>
<dbReference type="OrthoDB" id="110542at2759"/>
<dbReference type="Pfam" id="PF22936">
    <property type="entry name" value="Pol_BBD"/>
    <property type="match status" value="1"/>
</dbReference>
<dbReference type="EMBL" id="BSXT01002173">
    <property type="protein sequence ID" value="GMF47622.1"/>
    <property type="molecule type" value="Genomic_DNA"/>
</dbReference>
<keyword evidence="4" id="KW-1185">Reference proteome</keyword>
<dbReference type="InterPro" id="IPR054722">
    <property type="entry name" value="PolX-like_BBD"/>
</dbReference>
<organism evidence="3 4">
    <name type="scientific">Phytophthora fragariaefolia</name>
    <dbReference type="NCBI Taxonomy" id="1490495"/>
    <lineage>
        <taxon>Eukaryota</taxon>
        <taxon>Sar</taxon>
        <taxon>Stramenopiles</taxon>
        <taxon>Oomycota</taxon>
        <taxon>Peronosporomycetes</taxon>
        <taxon>Peronosporales</taxon>
        <taxon>Peronosporaceae</taxon>
        <taxon>Phytophthora</taxon>
    </lineage>
</organism>
<proteinExistence type="predicted"/>
<evidence type="ECO:0000313" key="4">
    <source>
        <dbReference type="Proteomes" id="UP001165121"/>
    </source>
</evidence>
<sequence>MESGTRFKVHVDQFKEIALQMETVSEPLDDIRQLVLLLGSLTDDSHVTSVRDKFVSLKTPVRITIADGRKIDAVAMGTVGLKLMGDTSVTLSDVLYIPEVEGNLISVAKLAEKDVIAQFSKDNCAFHFGGATIMGAKRCENVYKLKIVGDEVCHAATTQICSTYGPLRRRLVRPNPNLVAGRGAGFSGDEVQNFLETIKEQLSLGLDEWKLVLAIHNQHFRANTRTVKLSASEVCRSVSHVDPDWKPDMPPRGGDRQACAFLDDPGADIGKGDIITEKDIRISKMPTVMILMPVKFPYKLRYARPTTALFRSTGRAQPHRISPKPKLSPVQLLATAP</sequence>
<dbReference type="Proteomes" id="UP001165121">
    <property type="component" value="Unassembled WGS sequence"/>
</dbReference>
<feature type="region of interest" description="Disordered" evidence="1">
    <location>
        <begin position="312"/>
        <end position="337"/>
    </location>
</feature>
<comment type="caution">
    <text evidence="3">The sequence shown here is derived from an EMBL/GenBank/DDBJ whole genome shotgun (WGS) entry which is preliminary data.</text>
</comment>
<accession>A0A9W7CY73</accession>
<name>A0A9W7CY73_9STRA</name>
<evidence type="ECO:0000256" key="1">
    <source>
        <dbReference type="SAM" id="MobiDB-lite"/>
    </source>
</evidence>